<dbReference type="OrthoDB" id="9805698at2"/>
<dbReference type="SUPFAM" id="SSF52540">
    <property type="entry name" value="P-loop containing nucleoside triphosphate hydrolases"/>
    <property type="match status" value="1"/>
</dbReference>
<evidence type="ECO:0000313" key="2">
    <source>
        <dbReference type="Proteomes" id="UP000238196"/>
    </source>
</evidence>
<name>A0A2S5KWI4_9PROT</name>
<dbReference type="Proteomes" id="UP000238196">
    <property type="component" value="Unassembled WGS sequence"/>
</dbReference>
<accession>A0A2S5KWI4</accession>
<gene>
    <name evidence="1" type="ORF">C4K68_01105</name>
</gene>
<dbReference type="AlphaFoldDB" id="A0A2S5KWI4"/>
<dbReference type="PANTHER" id="PTHR43883">
    <property type="entry name" value="SLR0207 PROTEIN"/>
    <property type="match status" value="1"/>
</dbReference>
<dbReference type="EMBL" id="PRLP01000004">
    <property type="protein sequence ID" value="PPC79214.1"/>
    <property type="molecule type" value="Genomic_DNA"/>
</dbReference>
<proteinExistence type="predicted"/>
<protein>
    <recommendedName>
        <fullName evidence="3">ATP-binding protein</fullName>
    </recommendedName>
</protein>
<dbReference type="InterPro" id="IPR027417">
    <property type="entry name" value="P-loop_NTPase"/>
</dbReference>
<evidence type="ECO:0000313" key="1">
    <source>
        <dbReference type="EMBL" id="PPC79214.1"/>
    </source>
</evidence>
<organism evidence="1 2">
    <name type="scientific">Proteobacteria bacterium 228</name>
    <dbReference type="NCBI Taxonomy" id="2083153"/>
    <lineage>
        <taxon>Bacteria</taxon>
        <taxon>Pseudomonadati</taxon>
        <taxon>Pseudomonadota</taxon>
    </lineage>
</organism>
<comment type="caution">
    <text evidence="1">The sequence shown here is derived from an EMBL/GenBank/DDBJ whole genome shotgun (WGS) entry which is preliminary data.</text>
</comment>
<sequence length="274" mass="30782">MSWILDALMQRWQVADYYQALGNDYPLTLIAHPARTNLALARCYDELLDEGHQLSPVQAAQTLLVTLFRPPAQGDGEASDITAMAMASRLFHCPAPYGITARIWWQVIAEIAEQRYLSTDITPASSNQPQLILLCGISGSGKSTLIADRYAKATVISLDDIREQRFGERLSQTNNDKVVATAHRRLNTLLRPGHTVIWDATNYRQSYRQPLIDIGRRHHACIEIVLLQVSKATALSRNAEREHAIPAEAIERQIQRFELPAEDEADAVRIVFND</sequence>
<evidence type="ECO:0008006" key="3">
    <source>
        <dbReference type="Google" id="ProtNLM"/>
    </source>
</evidence>
<dbReference type="Gene3D" id="3.40.50.300">
    <property type="entry name" value="P-loop containing nucleotide triphosphate hydrolases"/>
    <property type="match status" value="1"/>
</dbReference>
<dbReference type="Pfam" id="PF13671">
    <property type="entry name" value="AAA_33"/>
    <property type="match status" value="1"/>
</dbReference>
<dbReference type="PANTHER" id="PTHR43883:SF1">
    <property type="entry name" value="GLUCONOKINASE"/>
    <property type="match status" value="1"/>
</dbReference>
<reference evidence="1 2" key="1">
    <citation type="submission" date="2018-02" db="EMBL/GenBank/DDBJ databases">
        <title>novel marine gammaproteobacteria from coastal saline agro ecosystem.</title>
        <authorList>
            <person name="Krishnan R."/>
            <person name="Ramesh Kumar N."/>
        </authorList>
    </citation>
    <scope>NUCLEOTIDE SEQUENCE [LARGE SCALE GENOMIC DNA]</scope>
    <source>
        <strain evidence="1 2">228</strain>
    </source>
</reference>
<dbReference type="InterPro" id="IPR052732">
    <property type="entry name" value="Cell-binding_unc_protein"/>
</dbReference>